<evidence type="ECO:0000313" key="2">
    <source>
        <dbReference type="Proteomes" id="UP001150879"/>
    </source>
</evidence>
<protein>
    <submittedName>
        <fullName evidence="1">Uncharacterized protein</fullName>
    </submittedName>
</protein>
<keyword evidence="2" id="KW-1185">Reference proteome</keyword>
<accession>A0A9W9MB50</accession>
<name>A0A9W9MB50_9EURO</name>
<reference evidence="1" key="1">
    <citation type="submission" date="2022-11" db="EMBL/GenBank/DDBJ databases">
        <authorList>
            <person name="Petersen C."/>
        </authorList>
    </citation>
    <scope>NUCLEOTIDE SEQUENCE</scope>
    <source>
        <strain evidence="1">IBT 16849</strain>
    </source>
</reference>
<dbReference type="Proteomes" id="UP001150879">
    <property type="component" value="Unassembled WGS sequence"/>
</dbReference>
<sequence>MEATILGCDTTKRTLNSKRTNHSISPRTNQANFDAFAASATSSSSKKNDDQIYDLEEWRLLWEKMGPFGNCARHLNPGCGEISQ</sequence>
<comment type="caution">
    <text evidence="1">The sequence shown here is derived from an EMBL/GenBank/DDBJ whole genome shotgun (WGS) entry which is preliminary data.</text>
</comment>
<proteinExistence type="predicted"/>
<evidence type="ECO:0000313" key="1">
    <source>
        <dbReference type="EMBL" id="KAJ5193807.1"/>
    </source>
</evidence>
<dbReference type="AlphaFoldDB" id="A0A9W9MB50"/>
<organism evidence="1 2">
    <name type="scientific">Penicillium cf. griseofulvum</name>
    <dbReference type="NCBI Taxonomy" id="2972120"/>
    <lineage>
        <taxon>Eukaryota</taxon>
        <taxon>Fungi</taxon>
        <taxon>Dikarya</taxon>
        <taxon>Ascomycota</taxon>
        <taxon>Pezizomycotina</taxon>
        <taxon>Eurotiomycetes</taxon>
        <taxon>Eurotiomycetidae</taxon>
        <taxon>Eurotiales</taxon>
        <taxon>Aspergillaceae</taxon>
        <taxon>Penicillium</taxon>
    </lineage>
</organism>
<reference evidence="1" key="2">
    <citation type="journal article" date="2023" name="IMA Fungus">
        <title>Comparative genomic study of the Penicillium genus elucidates a diverse pangenome and 15 lateral gene transfer events.</title>
        <authorList>
            <person name="Petersen C."/>
            <person name="Sorensen T."/>
            <person name="Nielsen M.R."/>
            <person name="Sondergaard T.E."/>
            <person name="Sorensen J.L."/>
            <person name="Fitzpatrick D.A."/>
            <person name="Frisvad J.C."/>
            <person name="Nielsen K.L."/>
        </authorList>
    </citation>
    <scope>NUCLEOTIDE SEQUENCE</scope>
    <source>
        <strain evidence="1">IBT 16849</strain>
    </source>
</reference>
<dbReference type="EMBL" id="JAPQKP010000004">
    <property type="protein sequence ID" value="KAJ5193807.1"/>
    <property type="molecule type" value="Genomic_DNA"/>
</dbReference>
<gene>
    <name evidence="1" type="ORF">N7472_006273</name>
</gene>